<dbReference type="SUPFAM" id="SSF49785">
    <property type="entry name" value="Galactose-binding domain-like"/>
    <property type="match status" value="2"/>
</dbReference>
<gene>
    <name evidence="5" type="ORF">BTO14_05095</name>
</gene>
<evidence type="ECO:0000313" key="6">
    <source>
        <dbReference type="Proteomes" id="UP000247345"/>
    </source>
</evidence>
<evidence type="ECO:0000256" key="2">
    <source>
        <dbReference type="SAM" id="MobiDB-lite"/>
    </source>
</evidence>
<protein>
    <recommendedName>
        <fullName evidence="7">F5/8 type C domain-containing protein</fullName>
    </recommendedName>
</protein>
<dbReference type="OrthoDB" id="4522580at2"/>
<evidence type="ECO:0008006" key="7">
    <source>
        <dbReference type="Google" id="ProtNLM"/>
    </source>
</evidence>
<dbReference type="Pfam" id="PF18962">
    <property type="entry name" value="Por_Secre_tail"/>
    <property type="match status" value="1"/>
</dbReference>
<evidence type="ECO:0000259" key="3">
    <source>
        <dbReference type="Pfam" id="PF18962"/>
    </source>
</evidence>
<dbReference type="InterPro" id="IPR026444">
    <property type="entry name" value="Secre_tail"/>
</dbReference>
<evidence type="ECO:0000259" key="4">
    <source>
        <dbReference type="Pfam" id="PF24135"/>
    </source>
</evidence>
<name>A0A2P6CCQ1_9FLAO</name>
<dbReference type="Proteomes" id="UP000247345">
    <property type="component" value="Unassembled WGS sequence"/>
</dbReference>
<feature type="domain" description="Secretion system C-terminal sorting" evidence="3">
    <location>
        <begin position="606"/>
        <end position="678"/>
    </location>
</feature>
<feature type="domain" description="DUF7402" evidence="4">
    <location>
        <begin position="447"/>
        <end position="576"/>
    </location>
</feature>
<reference evidence="5 6" key="1">
    <citation type="submission" date="2016-12" db="EMBL/GenBank/DDBJ databases">
        <title>Trade-off between light-utilization and light-protection in marine flavobacteria.</title>
        <authorList>
            <person name="Kumagai Y."/>
            <person name="Yoshizawa S."/>
            <person name="Kogure K."/>
            <person name="Iwasaki W."/>
        </authorList>
    </citation>
    <scope>NUCLEOTIDE SEQUENCE [LARGE SCALE GENOMIC DNA]</scope>
    <source>
        <strain evidence="5 6">KCTC 12100</strain>
    </source>
</reference>
<comment type="caution">
    <text evidence="5">The sequence shown here is derived from an EMBL/GenBank/DDBJ whole genome shotgun (WGS) entry which is preliminary data.</text>
</comment>
<dbReference type="InterPro" id="IPR008979">
    <property type="entry name" value="Galactose-bd-like_sf"/>
</dbReference>
<dbReference type="EMBL" id="MSCK01000001">
    <property type="protein sequence ID" value="PQJ72670.1"/>
    <property type="molecule type" value="Genomic_DNA"/>
</dbReference>
<evidence type="ECO:0000313" key="5">
    <source>
        <dbReference type="EMBL" id="PQJ72670.1"/>
    </source>
</evidence>
<dbReference type="AlphaFoldDB" id="A0A2P6CCQ1"/>
<proteinExistence type="predicted"/>
<accession>A0A2P6CCQ1</accession>
<feature type="compositionally biased region" description="Low complexity" evidence="2">
    <location>
        <begin position="589"/>
        <end position="600"/>
    </location>
</feature>
<dbReference type="RefSeq" id="WP_105048330.1">
    <property type="nucleotide sequence ID" value="NZ_CP150661.1"/>
</dbReference>
<dbReference type="Pfam" id="PF24135">
    <property type="entry name" value="DUF7402"/>
    <property type="match status" value="2"/>
</dbReference>
<organism evidence="5 6">
    <name type="scientific">Polaribacter butkevichii</name>
    <dbReference type="NCBI Taxonomy" id="218490"/>
    <lineage>
        <taxon>Bacteria</taxon>
        <taxon>Pseudomonadati</taxon>
        <taxon>Bacteroidota</taxon>
        <taxon>Flavobacteriia</taxon>
        <taxon>Flavobacteriales</taxon>
        <taxon>Flavobacteriaceae</taxon>
    </lineage>
</organism>
<dbReference type="NCBIfam" id="TIGR04183">
    <property type="entry name" value="Por_Secre_tail"/>
    <property type="match status" value="1"/>
</dbReference>
<evidence type="ECO:0000256" key="1">
    <source>
        <dbReference type="ARBA" id="ARBA00022729"/>
    </source>
</evidence>
<sequence length="680" mass="74182">MKKLVNSIILAVLLFFAGNNILIAQVSAVYGGGAIYNSNTSINELRSSGFNTVIVWTLHIESTGKINFNYDFDLIDNGQYIGGNDPESGNFVNNLARLKQAPTSVNRIEFGIGAAGAQTFNVLKSFYESEGFGPGTTIYKNFKKLRETFPMVDAINNDDEVTYDLASTVAFTKMLASLGFKNAIVPYNRDSFWRSLVQQVNAAYPGNVDRNYIQCYAGGAGNNPCQTKWDFGITNIGGRWGASNRESPSQIQNVMQNWKNSCSSKAGGGFIWIYDEFDNTPQTAQYANAINTAFQNTPPPPPTNTSGNLARSAQVSVSSQYSANYSGSKAIDGIKQQHNNGEWASNGEKLPKIRLTWNQPVSVNKIILYDRPNATDGVGGGILYFSDGSQVPVDFLFNNGQGKEFTFNSKTITWVQLDVTDGINSLNNGLSEFEVYGSSGGSSSSSNVALNNSSITASSQYPNNAFSKEKVADGIVGKHGNGEWASNGESNPYVQINWNSAYTINKVVLFDRPNATDKINGGTLTFSDGSRINVAALPNNGAAKEITFANKTVTAVRFTVTNGSGYNVGLSEFQVFGTNALRKSQQPKQETITENTNQTNSKVSTFPNPFKNLVNVMLPVNKKYTSAEVYNLTGQLILKQTISEGQNALEFNFKNVARSSIYLLRLTNDKESTMHKLIRK</sequence>
<dbReference type="InterPro" id="IPR055826">
    <property type="entry name" value="DUF7402"/>
</dbReference>
<keyword evidence="6" id="KW-1185">Reference proteome</keyword>
<feature type="region of interest" description="Disordered" evidence="2">
    <location>
        <begin position="584"/>
        <end position="604"/>
    </location>
</feature>
<dbReference type="Gene3D" id="2.60.120.260">
    <property type="entry name" value="Galactose-binding domain-like"/>
    <property type="match status" value="2"/>
</dbReference>
<keyword evidence="1" id="KW-0732">Signal</keyword>
<feature type="domain" description="DUF7402" evidence="4">
    <location>
        <begin position="308"/>
        <end position="436"/>
    </location>
</feature>